<reference evidence="2" key="1">
    <citation type="submission" date="2009-11" db="EMBL/GenBank/DDBJ databases">
        <authorList>
            <person name="Chen M.-S."/>
        </authorList>
    </citation>
    <scope>NUCLEOTIDE SEQUENCE</scope>
</reference>
<protein>
    <recommendedName>
        <fullName evidence="3">Cuticular protein</fullName>
    </recommendedName>
</protein>
<evidence type="ECO:0000313" key="2">
    <source>
        <dbReference type="EMBL" id="ACZ26270.1"/>
    </source>
</evidence>
<name>D1MLL9_MAYDE</name>
<feature type="signal peptide" evidence="1">
    <location>
        <begin position="1"/>
        <end position="19"/>
    </location>
</feature>
<feature type="chain" id="PRO_5003025140" description="Cuticular protein" evidence="1">
    <location>
        <begin position="20"/>
        <end position="208"/>
    </location>
</feature>
<accession>D1MLL9</accession>
<dbReference type="EMBL" id="GU196316">
    <property type="protein sequence ID" value="ACZ26270.1"/>
    <property type="molecule type" value="Genomic_DNA"/>
</dbReference>
<evidence type="ECO:0008006" key="3">
    <source>
        <dbReference type="Google" id="ProtNLM"/>
    </source>
</evidence>
<sequence>MKFFIVCMFAVLATSYAEAPLPYAAAGGPGGFTEGFSSDNGHAFSATIRHGFNDDSVSVSVPIPAAPAPVYGAPAPVYGAPNHQNVPHHETVEVIEGRANLPPPRTEILKNVHIHKVERILEPYPVHVDRTIVRTKHIDRPYPQPVEVIKTVPQPYHVDVVKEVIRHVPVPQPIEVIRERIEHVPVDRVVPQVRPNTLNAFFFMDMGC</sequence>
<reference evidence="2" key="2">
    <citation type="journal article" date="2010" name="BMC Evol. Biol.">
        <title>Unusual conservation among genes encoding small secreted salivary gland proteins from a gall midge.</title>
        <authorList>
            <person name="Chen M.S."/>
            <person name="Liu X."/>
            <person name="Yang Z."/>
            <person name="Zhao H."/>
            <person name="Shukle R.H."/>
            <person name="Stuart J.J."/>
            <person name="Hulbert S."/>
        </authorList>
    </citation>
    <scope>NUCLEOTIDE SEQUENCE</scope>
</reference>
<evidence type="ECO:0000256" key="1">
    <source>
        <dbReference type="SAM" id="SignalP"/>
    </source>
</evidence>
<dbReference type="AlphaFoldDB" id="D1MLL9"/>
<organism evidence="2">
    <name type="scientific">Mayetiola destructor</name>
    <name type="common">Hessian fly</name>
    <dbReference type="NCBI Taxonomy" id="39758"/>
    <lineage>
        <taxon>Eukaryota</taxon>
        <taxon>Metazoa</taxon>
        <taxon>Ecdysozoa</taxon>
        <taxon>Arthropoda</taxon>
        <taxon>Hexapoda</taxon>
        <taxon>Insecta</taxon>
        <taxon>Pterygota</taxon>
        <taxon>Neoptera</taxon>
        <taxon>Endopterygota</taxon>
        <taxon>Diptera</taxon>
        <taxon>Nematocera</taxon>
        <taxon>Sciaroidea</taxon>
        <taxon>Cecidomyiidae</taxon>
        <taxon>Mayetiola</taxon>
    </lineage>
</organism>
<proteinExistence type="predicted"/>
<keyword evidence="1" id="KW-0732">Signal</keyword>